<accession>A0A9Q0J1F2</accession>
<keyword evidence="3" id="KW-1185">Reference proteome</keyword>
<protein>
    <submittedName>
        <fullName evidence="2">Uncharacterized protein</fullName>
    </submittedName>
</protein>
<dbReference type="PANTHER" id="PTHR38382">
    <property type="entry name" value="RNA-BINDING PROTEIN"/>
    <property type="match status" value="1"/>
</dbReference>
<proteinExistence type="predicted"/>
<name>A0A9Q0J1F2_9ROSI</name>
<sequence>MAGDKRSSKGKQVAHEYQSKKKGGSSSAPHKFSVPNSDIWFSSKDELTHYKSFYANRAIASPRDLPEDYPQKKQFANLERHLRESRLWDFVTRKHYHFNPYYIRAFYTTLHRDGDVLSASVNGRRFQVTLEQFGQIVGLPDQGHDIVTYGGDHFLTLHETQLLSDLGFTERSIASSFFSGSSNPAKSLKEDTQNKDSNKGSAISLSDFLDRKLHNNPQKTVKGKSNPFSSPLDHRNDGGGRNEYQIRDKRGEEERNFGLDTLVFEQFKTDAVENGEGTVNECDNGRKESFITSFGVGSSHVGEAGTSIANDKQKQEARKIRSSVEGMHIEFPNANFCGLKKL</sequence>
<feature type="region of interest" description="Disordered" evidence="1">
    <location>
        <begin position="1"/>
        <end position="32"/>
    </location>
</feature>
<dbReference type="EMBL" id="JAKUCV010007249">
    <property type="protein sequence ID" value="KAJ4824190.1"/>
    <property type="molecule type" value="Genomic_DNA"/>
</dbReference>
<dbReference type="PANTHER" id="PTHR38382:SF1">
    <property type="entry name" value="RNA-BINDING PROTEIN"/>
    <property type="match status" value="1"/>
</dbReference>
<feature type="compositionally biased region" description="Basic and acidic residues" evidence="1">
    <location>
        <begin position="232"/>
        <end position="252"/>
    </location>
</feature>
<dbReference type="AlphaFoldDB" id="A0A9Q0J1F2"/>
<organism evidence="2 3">
    <name type="scientific">Turnera subulata</name>
    <dbReference type="NCBI Taxonomy" id="218843"/>
    <lineage>
        <taxon>Eukaryota</taxon>
        <taxon>Viridiplantae</taxon>
        <taxon>Streptophyta</taxon>
        <taxon>Embryophyta</taxon>
        <taxon>Tracheophyta</taxon>
        <taxon>Spermatophyta</taxon>
        <taxon>Magnoliopsida</taxon>
        <taxon>eudicotyledons</taxon>
        <taxon>Gunneridae</taxon>
        <taxon>Pentapetalae</taxon>
        <taxon>rosids</taxon>
        <taxon>fabids</taxon>
        <taxon>Malpighiales</taxon>
        <taxon>Passifloraceae</taxon>
        <taxon>Turnera</taxon>
    </lineage>
</organism>
<feature type="compositionally biased region" description="Basic and acidic residues" evidence="1">
    <location>
        <begin position="187"/>
        <end position="198"/>
    </location>
</feature>
<reference evidence="2" key="2">
    <citation type="journal article" date="2023" name="Plants (Basel)">
        <title>Annotation of the Turnera subulata (Passifloraceae) Draft Genome Reveals the S-Locus Evolved after the Divergence of Turneroideae from Passifloroideae in a Stepwise Manner.</title>
        <authorList>
            <person name="Henning P.M."/>
            <person name="Roalson E.H."/>
            <person name="Mir W."/>
            <person name="McCubbin A.G."/>
            <person name="Shore J.S."/>
        </authorList>
    </citation>
    <scope>NUCLEOTIDE SEQUENCE</scope>
    <source>
        <strain evidence="2">F60SS</strain>
    </source>
</reference>
<feature type="region of interest" description="Disordered" evidence="1">
    <location>
        <begin position="215"/>
        <end position="252"/>
    </location>
</feature>
<reference evidence="2" key="1">
    <citation type="submission" date="2022-02" db="EMBL/GenBank/DDBJ databases">
        <authorList>
            <person name="Henning P.M."/>
            <person name="McCubbin A.G."/>
            <person name="Shore J.S."/>
        </authorList>
    </citation>
    <scope>NUCLEOTIDE SEQUENCE</scope>
    <source>
        <strain evidence="2">F60SS</strain>
        <tissue evidence="2">Leaves</tissue>
    </source>
</reference>
<feature type="region of interest" description="Disordered" evidence="1">
    <location>
        <begin position="181"/>
        <end position="201"/>
    </location>
</feature>
<dbReference type="Proteomes" id="UP001141552">
    <property type="component" value="Unassembled WGS sequence"/>
</dbReference>
<evidence type="ECO:0000313" key="2">
    <source>
        <dbReference type="EMBL" id="KAJ4824190.1"/>
    </source>
</evidence>
<gene>
    <name evidence="2" type="ORF">Tsubulata_015647</name>
</gene>
<dbReference type="OrthoDB" id="753880at2759"/>
<evidence type="ECO:0000313" key="3">
    <source>
        <dbReference type="Proteomes" id="UP001141552"/>
    </source>
</evidence>
<comment type="caution">
    <text evidence="2">The sequence shown here is derived from an EMBL/GenBank/DDBJ whole genome shotgun (WGS) entry which is preliminary data.</text>
</comment>
<evidence type="ECO:0000256" key="1">
    <source>
        <dbReference type="SAM" id="MobiDB-lite"/>
    </source>
</evidence>
<feature type="compositionally biased region" description="Basic and acidic residues" evidence="1">
    <location>
        <begin position="1"/>
        <end position="19"/>
    </location>
</feature>